<dbReference type="InterPro" id="IPR043129">
    <property type="entry name" value="ATPase_NBD"/>
</dbReference>
<dbReference type="PANTHER" id="PTHR43190">
    <property type="entry name" value="N-ACETYL-D-GLUCOSAMINE KINASE"/>
    <property type="match status" value="1"/>
</dbReference>
<protein>
    <recommendedName>
        <fullName evidence="1">ATPase BadF/BadG/BcrA/BcrD type domain-containing protein</fullName>
    </recommendedName>
</protein>
<evidence type="ECO:0000313" key="3">
    <source>
        <dbReference type="Proteomes" id="UP000266328"/>
    </source>
</evidence>
<dbReference type="EMBL" id="QXIS01000006">
    <property type="protein sequence ID" value="RIE06668.1"/>
    <property type="molecule type" value="Genomic_DNA"/>
</dbReference>
<feature type="domain" description="ATPase BadF/BadG/BcrA/BcrD type" evidence="1">
    <location>
        <begin position="7"/>
        <end position="274"/>
    </location>
</feature>
<dbReference type="Pfam" id="PF01869">
    <property type="entry name" value="BcrAD_BadFG"/>
    <property type="match status" value="1"/>
</dbReference>
<accession>A0A398D1N6</accession>
<sequence>MAVTYYLGVDGGTTRTKAVVGDDAGHIVGSGEGGPSNYQVVGLEAAMSGITDAVQAALTAADLSIAQIERAVFGLSGMDLPMDREALDAALTTTFPGLVFDLVNDTWIMLRAGSNKGWGIALVCGGGANACACSRDGAWVTLRGLGYESGLRGGGLDMLRDILHYAFLSHDGTGPKSVLEQMVLDVIGALDYDTLQLLFLEAVQDTVGHGELLHRALAIVPLVFDGATAGDEVCRRILMLQAESLAEGITGLVHKMGFEHEAVDVVLGGSVFGGSNPTFIDRLTLLAHEVAPLARLGPPLLDPVLGAYVMALQRMGKFDAATTYAVLVGQVV</sequence>
<comment type="caution">
    <text evidence="2">The sequence shown here is derived from an EMBL/GenBank/DDBJ whole genome shotgun (WGS) entry which is preliminary data.</text>
</comment>
<evidence type="ECO:0000313" key="2">
    <source>
        <dbReference type="EMBL" id="RIE06668.1"/>
    </source>
</evidence>
<organism evidence="2 3">
    <name type="scientific">Candidatus Cryosericum terrychapinii</name>
    <dbReference type="NCBI Taxonomy" id="2290919"/>
    <lineage>
        <taxon>Bacteria</taxon>
        <taxon>Pseudomonadati</taxon>
        <taxon>Caldisericota/Cryosericota group</taxon>
        <taxon>Candidatus Cryosericota</taxon>
        <taxon>Candidatus Cryosericia</taxon>
        <taxon>Candidatus Cryosericales</taxon>
        <taxon>Candidatus Cryosericaceae</taxon>
        <taxon>Candidatus Cryosericum</taxon>
    </lineage>
</organism>
<gene>
    <name evidence="2" type="ORF">SMC7_01290</name>
</gene>
<dbReference type="Gene3D" id="3.30.420.40">
    <property type="match status" value="2"/>
</dbReference>
<name>A0A398D1N6_9BACT</name>
<evidence type="ECO:0000259" key="1">
    <source>
        <dbReference type="Pfam" id="PF01869"/>
    </source>
</evidence>
<reference evidence="2 3" key="1">
    <citation type="submission" date="2018-09" db="EMBL/GenBank/DDBJ databases">
        <title>Discovery and Ecogenomic Context for Candidatus Cryosericales, a Global Caldiserica Order Active in Thawing Permafrost.</title>
        <authorList>
            <person name="Martinez M.A."/>
            <person name="Woodcroft B.J."/>
            <person name="Ignacio Espinoza J.C."/>
            <person name="Zayed A."/>
            <person name="Singleton C.M."/>
            <person name="Boyd J."/>
            <person name="Li Y.-F."/>
            <person name="Purvine S."/>
            <person name="Maughan H."/>
            <person name="Hodgkins S.B."/>
            <person name="Anderson D."/>
            <person name="Sederholm M."/>
            <person name="Temperton B."/>
            <person name="Saleska S.R."/>
            <person name="Tyson G.W."/>
            <person name="Rich V.I."/>
        </authorList>
    </citation>
    <scope>NUCLEOTIDE SEQUENCE [LARGE SCALE GENOMIC DNA]</scope>
    <source>
        <strain evidence="2 3">SMC7</strain>
    </source>
</reference>
<proteinExistence type="predicted"/>
<dbReference type="Proteomes" id="UP000266328">
    <property type="component" value="Unassembled WGS sequence"/>
</dbReference>
<dbReference type="PANTHER" id="PTHR43190:SF3">
    <property type="entry name" value="N-ACETYL-D-GLUCOSAMINE KINASE"/>
    <property type="match status" value="1"/>
</dbReference>
<dbReference type="OrthoDB" id="9772633at2"/>
<keyword evidence="3" id="KW-1185">Reference proteome</keyword>
<dbReference type="AlphaFoldDB" id="A0A398D1N6"/>
<dbReference type="InterPro" id="IPR052519">
    <property type="entry name" value="Euk-type_GlcNAc_Kinase"/>
</dbReference>
<dbReference type="InterPro" id="IPR002731">
    <property type="entry name" value="ATPase_BadF"/>
</dbReference>
<dbReference type="SUPFAM" id="SSF53067">
    <property type="entry name" value="Actin-like ATPase domain"/>
    <property type="match status" value="2"/>
</dbReference>
<dbReference type="RefSeq" id="WP_119088571.1">
    <property type="nucleotide sequence ID" value="NZ_QXIS01000006.1"/>
</dbReference>
<dbReference type="CDD" id="cd24007">
    <property type="entry name" value="ASKHA_NBD_eukNAGK-like"/>
    <property type="match status" value="1"/>
</dbReference>